<dbReference type="AlphaFoldDB" id="A0A8J2Q984"/>
<comment type="caution">
    <text evidence="2">The sequence shown here is derived from an EMBL/GenBank/DDBJ whole genome shotgun (WGS) entry which is preliminary data.</text>
</comment>
<reference evidence="2" key="1">
    <citation type="submission" date="2021-09" db="EMBL/GenBank/DDBJ databases">
        <authorList>
            <consortium name="Pathogen Informatics"/>
        </authorList>
    </citation>
    <scope>NUCLEOTIDE SEQUENCE</scope>
</reference>
<dbReference type="OrthoDB" id="10544569at2759"/>
<gene>
    <name evidence="2" type="ORF">CJOHNSTONI_LOCUS9555</name>
</gene>
<feature type="region of interest" description="Disordered" evidence="1">
    <location>
        <begin position="1"/>
        <end position="25"/>
    </location>
</feature>
<sequence>MASTSSSPSSSGYGTLSKNNTVRNIQKQQNSVFGSSTMALKSAARESATVETVAKKEMNFVIRCRL</sequence>
<evidence type="ECO:0000256" key="1">
    <source>
        <dbReference type="SAM" id="MobiDB-lite"/>
    </source>
</evidence>
<feature type="compositionally biased region" description="Polar residues" evidence="1">
    <location>
        <begin position="12"/>
        <end position="25"/>
    </location>
</feature>
<dbReference type="EMBL" id="CAKAEH010001874">
    <property type="protein sequence ID" value="CAG9540004.1"/>
    <property type="molecule type" value="Genomic_DNA"/>
</dbReference>
<protein>
    <submittedName>
        <fullName evidence="2">Uncharacterized protein</fullName>
    </submittedName>
</protein>
<accession>A0A8J2Q984</accession>
<evidence type="ECO:0000313" key="2">
    <source>
        <dbReference type="EMBL" id="CAG9540004.1"/>
    </source>
</evidence>
<evidence type="ECO:0000313" key="3">
    <source>
        <dbReference type="Proteomes" id="UP000746747"/>
    </source>
</evidence>
<proteinExistence type="predicted"/>
<organism evidence="2 3">
    <name type="scientific">Cercopithifilaria johnstoni</name>
    <dbReference type="NCBI Taxonomy" id="2874296"/>
    <lineage>
        <taxon>Eukaryota</taxon>
        <taxon>Metazoa</taxon>
        <taxon>Ecdysozoa</taxon>
        <taxon>Nematoda</taxon>
        <taxon>Chromadorea</taxon>
        <taxon>Rhabditida</taxon>
        <taxon>Spirurina</taxon>
        <taxon>Spiruromorpha</taxon>
        <taxon>Filarioidea</taxon>
        <taxon>Onchocercidae</taxon>
        <taxon>Cercopithifilaria</taxon>
    </lineage>
</organism>
<keyword evidence="3" id="KW-1185">Reference proteome</keyword>
<feature type="compositionally biased region" description="Low complexity" evidence="1">
    <location>
        <begin position="1"/>
        <end position="11"/>
    </location>
</feature>
<name>A0A8J2Q984_9BILA</name>
<dbReference type="Proteomes" id="UP000746747">
    <property type="component" value="Unassembled WGS sequence"/>
</dbReference>